<evidence type="ECO:0000313" key="3">
    <source>
        <dbReference type="Proteomes" id="UP000244336"/>
    </source>
</evidence>
<evidence type="ECO:0000313" key="2">
    <source>
        <dbReference type="EMBL" id="PUZ65252.1"/>
    </source>
</evidence>
<dbReference type="AlphaFoldDB" id="A0A2T7EBP1"/>
<gene>
    <name evidence="2" type="ORF">GQ55_3G208700</name>
</gene>
<protein>
    <submittedName>
        <fullName evidence="2">Uncharacterized protein</fullName>
    </submittedName>
</protein>
<proteinExistence type="predicted"/>
<accession>A0A2T7EBP1</accession>
<keyword evidence="3" id="KW-1185">Reference proteome</keyword>
<sequence>MSPRGSLPPRLAAGTAPPLHPSAPVAGVGCSLTSASPPLGSPPGSYSLVAPAAPSPPPRLQPGFFSDGLLPQLRHLLRRARARGTHPGELFVDTILEHLYAPVCTDLVPPASPTLRPAPLWVSVTPAMASSPLLVILDALYFWMGSGADHFRLRAVNPLIFRTNVSCPSVVALIVSLARTSP</sequence>
<name>A0A2T7EBP1_9POAL</name>
<dbReference type="Proteomes" id="UP000244336">
    <property type="component" value="Chromosome 3"/>
</dbReference>
<dbReference type="PROSITE" id="PS51257">
    <property type="entry name" value="PROKAR_LIPOPROTEIN"/>
    <property type="match status" value="1"/>
</dbReference>
<evidence type="ECO:0000256" key="1">
    <source>
        <dbReference type="SAM" id="MobiDB-lite"/>
    </source>
</evidence>
<dbReference type="EMBL" id="CM009751">
    <property type="protein sequence ID" value="PUZ65252.1"/>
    <property type="molecule type" value="Genomic_DNA"/>
</dbReference>
<feature type="region of interest" description="Disordered" evidence="1">
    <location>
        <begin position="1"/>
        <end position="24"/>
    </location>
</feature>
<reference evidence="2 3" key="1">
    <citation type="submission" date="2018-04" db="EMBL/GenBank/DDBJ databases">
        <title>WGS assembly of Panicum hallii var. hallii HAL2.</title>
        <authorList>
            <person name="Lovell J."/>
            <person name="Jenkins J."/>
            <person name="Lowry D."/>
            <person name="Mamidi S."/>
            <person name="Sreedasyam A."/>
            <person name="Weng X."/>
            <person name="Barry K."/>
            <person name="Bonette J."/>
            <person name="Campitelli B."/>
            <person name="Daum C."/>
            <person name="Gordon S."/>
            <person name="Gould B."/>
            <person name="Lipzen A."/>
            <person name="MacQueen A."/>
            <person name="Palacio-Mejia J."/>
            <person name="Plott C."/>
            <person name="Shakirov E."/>
            <person name="Shu S."/>
            <person name="Yoshinaga Y."/>
            <person name="Zane M."/>
            <person name="Rokhsar D."/>
            <person name="Grimwood J."/>
            <person name="Schmutz J."/>
            <person name="Juenger T."/>
        </authorList>
    </citation>
    <scope>NUCLEOTIDE SEQUENCE [LARGE SCALE GENOMIC DNA]</scope>
    <source>
        <strain evidence="3">cv. HAL2</strain>
    </source>
</reference>
<dbReference type="Gramene" id="PUZ65252">
    <property type="protein sequence ID" value="PUZ65252"/>
    <property type="gene ID" value="GQ55_3G208700"/>
</dbReference>
<organism evidence="2 3">
    <name type="scientific">Panicum hallii var. hallii</name>
    <dbReference type="NCBI Taxonomy" id="1504633"/>
    <lineage>
        <taxon>Eukaryota</taxon>
        <taxon>Viridiplantae</taxon>
        <taxon>Streptophyta</taxon>
        <taxon>Embryophyta</taxon>
        <taxon>Tracheophyta</taxon>
        <taxon>Spermatophyta</taxon>
        <taxon>Magnoliopsida</taxon>
        <taxon>Liliopsida</taxon>
        <taxon>Poales</taxon>
        <taxon>Poaceae</taxon>
        <taxon>PACMAD clade</taxon>
        <taxon>Panicoideae</taxon>
        <taxon>Panicodae</taxon>
        <taxon>Paniceae</taxon>
        <taxon>Panicinae</taxon>
        <taxon>Panicum</taxon>
        <taxon>Panicum sect. Panicum</taxon>
    </lineage>
</organism>